<dbReference type="Pfam" id="PF01590">
    <property type="entry name" value="GAF"/>
    <property type="match status" value="1"/>
</dbReference>
<proteinExistence type="predicted"/>
<evidence type="ECO:0000259" key="1">
    <source>
        <dbReference type="PROSITE" id="PS51833"/>
    </source>
</evidence>
<dbReference type="Gene3D" id="1.10.3210.10">
    <property type="entry name" value="Hypothetical protein af1432"/>
    <property type="match status" value="1"/>
</dbReference>
<evidence type="ECO:0000313" key="2">
    <source>
        <dbReference type="EMBL" id="VAW93766.1"/>
    </source>
</evidence>
<sequence length="479" mass="54546">MSETKLQQWVNHLSQRELPIFKYSLIAITEITARENSSNQELSSAILKDVNLTARILRLSNSYIYNPSHTRVNTITHAVMLLGFNLVRDISISLAIIDTLLKGNKETHIMKLMARTFHAAVQARAIAEALNDESPEEIFIAALLYNIGELTFCCVDSQSSEKLINSRLITTDERYEHMQKEMLGFTFKDLTEKLTQDWQLSDLLHDTLHNCKKPDNRCQHILHGNAIAAAAEHGWQSPETDKELAALAKHLKKDLKETTQFVHDNVETAVDVAREFGARAAAEFIPSMHTSQPDNSIPPELEEKNQYLVPDHMLQLSILRELSGILSKKPALNTVLTMVLEGIYRGIGMDRAVLMFINPSKTEARAKIALGIESHKIQNDFVFNIEMDKPNLLQQILIYNRSYWIKDDHEGQQLVSKQMKKMLNTETFFIAPITVENQTVGLFYADRQPSSRLLDDESFESFKHFAQEASIALKFIKQK</sequence>
<dbReference type="SUPFAM" id="SSF109604">
    <property type="entry name" value="HD-domain/PDEase-like"/>
    <property type="match status" value="1"/>
</dbReference>
<dbReference type="InterPro" id="IPR003018">
    <property type="entry name" value="GAF"/>
</dbReference>
<dbReference type="PANTHER" id="PTHR33525">
    <property type="match status" value="1"/>
</dbReference>
<dbReference type="AlphaFoldDB" id="A0A3B1AM88"/>
<protein>
    <recommendedName>
        <fullName evidence="1">HDOD domain-containing protein</fullName>
    </recommendedName>
</protein>
<dbReference type="InterPro" id="IPR052340">
    <property type="entry name" value="RNase_Y/CdgJ"/>
</dbReference>
<feature type="domain" description="HDOD" evidence="1">
    <location>
        <begin position="18"/>
        <end position="214"/>
    </location>
</feature>
<dbReference type="EMBL" id="UOFT01000034">
    <property type="protein sequence ID" value="VAW93766.1"/>
    <property type="molecule type" value="Genomic_DNA"/>
</dbReference>
<dbReference type="Gene3D" id="3.30.450.40">
    <property type="match status" value="1"/>
</dbReference>
<name>A0A3B1AM88_9ZZZZ</name>
<gene>
    <name evidence="2" type="ORF">MNBD_GAMMA23-716</name>
</gene>
<dbReference type="InterPro" id="IPR013976">
    <property type="entry name" value="HDOD"/>
</dbReference>
<dbReference type="Pfam" id="PF08668">
    <property type="entry name" value="HDOD"/>
    <property type="match status" value="1"/>
</dbReference>
<dbReference type="SUPFAM" id="SSF55781">
    <property type="entry name" value="GAF domain-like"/>
    <property type="match status" value="1"/>
</dbReference>
<accession>A0A3B1AM88</accession>
<dbReference type="InterPro" id="IPR029016">
    <property type="entry name" value="GAF-like_dom_sf"/>
</dbReference>
<dbReference type="PROSITE" id="PS51833">
    <property type="entry name" value="HDOD"/>
    <property type="match status" value="1"/>
</dbReference>
<organism evidence="2">
    <name type="scientific">hydrothermal vent metagenome</name>
    <dbReference type="NCBI Taxonomy" id="652676"/>
    <lineage>
        <taxon>unclassified sequences</taxon>
        <taxon>metagenomes</taxon>
        <taxon>ecological metagenomes</taxon>
    </lineage>
</organism>
<dbReference type="PANTHER" id="PTHR33525:SF3">
    <property type="entry name" value="RIBONUCLEASE Y"/>
    <property type="match status" value="1"/>
</dbReference>
<reference evidence="2" key="1">
    <citation type="submission" date="2018-06" db="EMBL/GenBank/DDBJ databases">
        <authorList>
            <person name="Zhirakovskaya E."/>
        </authorList>
    </citation>
    <scope>NUCLEOTIDE SEQUENCE</scope>
</reference>